<organism evidence="1">
    <name type="scientific">Nitratifractor salsuginis</name>
    <dbReference type="NCBI Taxonomy" id="269261"/>
    <lineage>
        <taxon>Bacteria</taxon>
        <taxon>Pseudomonadati</taxon>
        <taxon>Campylobacterota</taxon>
        <taxon>Epsilonproteobacteria</taxon>
        <taxon>Campylobacterales</taxon>
        <taxon>Sulfurovaceae</taxon>
        <taxon>Nitratifractor</taxon>
    </lineage>
</organism>
<accession>A0A7V2WLL4</accession>
<gene>
    <name evidence="1" type="ORF">ENJ74_00960</name>
</gene>
<reference evidence="1" key="1">
    <citation type="journal article" date="2020" name="mSystems">
        <title>Genome- and Community-Level Interaction Insights into Carbon Utilization and Element Cycling Functions of Hydrothermarchaeota in Hydrothermal Sediment.</title>
        <authorList>
            <person name="Zhou Z."/>
            <person name="Liu Y."/>
            <person name="Xu W."/>
            <person name="Pan J."/>
            <person name="Luo Z.H."/>
            <person name="Li M."/>
        </authorList>
    </citation>
    <scope>NUCLEOTIDE SEQUENCE [LARGE SCALE GENOMIC DNA]</scope>
    <source>
        <strain evidence="1">HyVt-513</strain>
    </source>
</reference>
<sequence>PGKQFSPFTAKAHQLQEEAFLLGSAQFAMAARLEDGDRVRFVQDGIEYERVFRIDTTMKGTVAVNPTFDRGLRSFAISSYRFSPVKIEKAGKADE</sequence>
<dbReference type="Proteomes" id="UP000885722">
    <property type="component" value="Unassembled WGS sequence"/>
</dbReference>
<dbReference type="EMBL" id="DRNO01000070">
    <property type="protein sequence ID" value="HFC03416.1"/>
    <property type="molecule type" value="Genomic_DNA"/>
</dbReference>
<feature type="non-terminal residue" evidence="1">
    <location>
        <position position="1"/>
    </location>
</feature>
<proteinExistence type="predicted"/>
<comment type="caution">
    <text evidence="1">The sequence shown here is derived from an EMBL/GenBank/DDBJ whole genome shotgun (WGS) entry which is preliminary data.</text>
</comment>
<evidence type="ECO:0000313" key="1">
    <source>
        <dbReference type="EMBL" id="HFC03416.1"/>
    </source>
</evidence>
<protein>
    <submittedName>
        <fullName evidence="1">Ferredoxin</fullName>
    </submittedName>
</protein>
<dbReference type="AlphaFoldDB" id="A0A7V2WLL4"/>
<name>A0A7V2WLL4_9BACT</name>